<proteinExistence type="inferred from homology"/>
<sequence length="137" mass="15594">MIKEIVRDKEILSIRSEAATKADMQTVRDLLDTVKANEERCVGMAANMIGVNKTILVALIGDEYVAMINPVIVDKSKETYDTEEGCLSLDGVRPVTRHNIITVEYLDKKFKRRRGIFRDFEAEIIQHEIDHFSGIII</sequence>
<dbReference type="InterPro" id="IPR036821">
    <property type="entry name" value="Peptide_deformylase_sf"/>
</dbReference>
<dbReference type="GO" id="GO:0042586">
    <property type="term" value="F:peptide deformylase activity"/>
    <property type="evidence" value="ECO:0007669"/>
    <property type="project" value="InterPro"/>
</dbReference>
<dbReference type="PANTHER" id="PTHR10458:SF22">
    <property type="entry name" value="PEPTIDE DEFORMYLASE"/>
    <property type="match status" value="1"/>
</dbReference>
<evidence type="ECO:0000256" key="2">
    <source>
        <dbReference type="ARBA" id="ARBA00023004"/>
    </source>
</evidence>
<dbReference type="InterPro" id="IPR023635">
    <property type="entry name" value="Peptide_deformylase"/>
</dbReference>
<evidence type="ECO:0000256" key="1">
    <source>
        <dbReference type="ARBA" id="ARBA00010759"/>
    </source>
</evidence>
<dbReference type="NCBIfam" id="NF006670">
    <property type="entry name" value="PRK09218.1"/>
    <property type="match status" value="1"/>
</dbReference>
<accession>A0A1H6KM17</accession>
<dbReference type="Proteomes" id="UP000183190">
    <property type="component" value="Unassembled WGS sequence"/>
</dbReference>
<organism evidence="3 4">
    <name type="scientific">Ruminococcus flavefaciens</name>
    <dbReference type="NCBI Taxonomy" id="1265"/>
    <lineage>
        <taxon>Bacteria</taxon>
        <taxon>Bacillati</taxon>
        <taxon>Bacillota</taxon>
        <taxon>Clostridia</taxon>
        <taxon>Eubacteriales</taxon>
        <taxon>Oscillospiraceae</taxon>
        <taxon>Ruminococcus</taxon>
    </lineage>
</organism>
<dbReference type="Pfam" id="PF01327">
    <property type="entry name" value="Pep_deformylase"/>
    <property type="match status" value="1"/>
</dbReference>
<dbReference type="PANTHER" id="PTHR10458">
    <property type="entry name" value="PEPTIDE DEFORMYLASE"/>
    <property type="match status" value="1"/>
</dbReference>
<dbReference type="RefSeq" id="WP_074718106.1">
    <property type="nucleotide sequence ID" value="NZ_FNWV01000010.1"/>
</dbReference>
<reference evidence="3 4" key="1">
    <citation type="submission" date="2016-10" db="EMBL/GenBank/DDBJ databases">
        <authorList>
            <person name="de Groot N.N."/>
        </authorList>
    </citation>
    <scope>NUCLEOTIDE SEQUENCE [LARGE SCALE GENOMIC DNA]</scope>
    <source>
        <strain evidence="3 4">YAD2003</strain>
    </source>
</reference>
<dbReference type="SUPFAM" id="SSF56420">
    <property type="entry name" value="Peptide deformylase"/>
    <property type="match status" value="1"/>
</dbReference>
<name>A0A1H6KM17_RUMFL</name>
<dbReference type="OrthoDB" id="9784988at2"/>
<dbReference type="PIRSF" id="PIRSF004749">
    <property type="entry name" value="Pep_def"/>
    <property type="match status" value="1"/>
</dbReference>
<evidence type="ECO:0000313" key="3">
    <source>
        <dbReference type="EMBL" id="SEH76423.1"/>
    </source>
</evidence>
<keyword evidence="2" id="KW-0408">Iron</keyword>
<evidence type="ECO:0000313" key="4">
    <source>
        <dbReference type="Proteomes" id="UP000183190"/>
    </source>
</evidence>
<dbReference type="PRINTS" id="PR01576">
    <property type="entry name" value="PDEFORMYLASE"/>
</dbReference>
<dbReference type="EMBL" id="FNWV01000010">
    <property type="protein sequence ID" value="SEH76423.1"/>
    <property type="molecule type" value="Genomic_DNA"/>
</dbReference>
<dbReference type="CDD" id="cd00487">
    <property type="entry name" value="Pep_deformylase"/>
    <property type="match status" value="1"/>
</dbReference>
<comment type="similarity">
    <text evidence="1">Belongs to the polypeptide deformylase family.</text>
</comment>
<dbReference type="AlphaFoldDB" id="A0A1H6KM17"/>
<protein>
    <submittedName>
        <fullName evidence="3">Peptide deformylase</fullName>
    </submittedName>
</protein>
<gene>
    <name evidence="3" type="ORF">SAMN02910265_02556</name>
</gene>
<dbReference type="Gene3D" id="3.90.45.10">
    <property type="entry name" value="Peptide deformylase"/>
    <property type="match status" value="1"/>
</dbReference>